<name>A0ABX3A641_9GAMM</name>
<gene>
    <name evidence="1" type="ORF">BGC07_15865</name>
</gene>
<evidence type="ECO:0000313" key="2">
    <source>
        <dbReference type="Proteomes" id="UP000094329"/>
    </source>
</evidence>
<evidence type="ECO:0000313" key="1">
    <source>
        <dbReference type="EMBL" id="ODN41579.1"/>
    </source>
</evidence>
<protein>
    <submittedName>
        <fullName evidence="1">Uncharacterized protein</fullName>
    </submittedName>
</protein>
<organism evidence="1 2">
    <name type="scientific">Piscirickettsia litoralis</name>
    <dbReference type="NCBI Taxonomy" id="1891921"/>
    <lineage>
        <taxon>Bacteria</taxon>
        <taxon>Pseudomonadati</taxon>
        <taxon>Pseudomonadota</taxon>
        <taxon>Gammaproteobacteria</taxon>
        <taxon>Thiotrichales</taxon>
        <taxon>Piscirickettsiaceae</taxon>
        <taxon>Piscirickettsia</taxon>
    </lineage>
</organism>
<keyword evidence="2" id="KW-1185">Reference proteome</keyword>
<proteinExistence type="predicted"/>
<dbReference type="Proteomes" id="UP000094329">
    <property type="component" value="Unassembled WGS sequence"/>
</dbReference>
<reference evidence="1 2" key="1">
    <citation type="submission" date="2016-08" db="EMBL/GenBank/DDBJ databases">
        <title>Draft genome sequence of Candidatus Piscirickettsia litoralis, from seawater.</title>
        <authorList>
            <person name="Wan X."/>
            <person name="Lee A.J."/>
            <person name="Hou S."/>
            <person name="Donachie S.P."/>
        </authorList>
    </citation>
    <scope>NUCLEOTIDE SEQUENCE [LARGE SCALE GENOMIC DNA]</scope>
    <source>
        <strain evidence="1 2">Y2</strain>
    </source>
</reference>
<accession>A0ABX3A641</accession>
<dbReference type="RefSeq" id="WP_069314043.1">
    <property type="nucleotide sequence ID" value="NZ_MDTU01000002.1"/>
</dbReference>
<dbReference type="EMBL" id="MDTU01000002">
    <property type="protein sequence ID" value="ODN41579.1"/>
    <property type="molecule type" value="Genomic_DNA"/>
</dbReference>
<comment type="caution">
    <text evidence="1">The sequence shown here is derived from an EMBL/GenBank/DDBJ whole genome shotgun (WGS) entry which is preliminary data.</text>
</comment>
<sequence>MRLREKSITRHIVAFSKDICLIGTIKKEVFMRGDRPIGIIHRLDFGTDQFKINPCLDKIKPIKYNNEKIPSSSIILLILLSQSSNIKAHEISKILGIKLRTAYIYKYDLLVNMRDIFGYRNTVDFANCINNIFDIAPRKKGGFTVLSLEEFARHCQLLSESYNSKS</sequence>